<comment type="subcellular location">
    <subcellularLocation>
        <location evidence="5">Cell membrane</location>
        <topology evidence="5">Multi-pass membrane protein</topology>
    </subcellularLocation>
    <subcellularLocation>
        <location evidence="1">Membrane</location>
        <topology evidence="1">Multi-pass membrane protein</topology>
    </subcellularLocation>
</comment>
<gene>
    <name evidence="6" type="ORF">PSQ90_13325</name>
</gene>
<organism evidence="6 7">
    <name type="scientific">Devosia rhodophyticola</name>
    <dbReference type="NCBI Taxonomy" id="3026423"/>
    <lineage>
        <taxon>Bacteria</taxon>
        <taxon>Pseudomonadati</taxon>
        <taxon>Pseudomonadota</taxon>
        <taxon>Alphaproteobacteria</taxon>
        <taxon>Hyphomicrobiales</taxon>
        <taxon>Devosiaceae</taxon>
        <taxon>Devosia</taxon>
    </lineage>
</organism>
<keyword evidence="4 5" id="KW-0472">Membrane</keyword>
<keyword evidence="2 5" id="KW-0812">Transmembrane</keyword>
<accession>A0ABY7YVN4</accession>
<reference evidence="6 7" key="1">
    <citation type="submission" date="2023-02" db="EMBL/GenBank/DDBJ databases">
        <title>Devosia chondri sp. nov., isolated from the phycosphere of marine algae.</title>
        <authorList>
            <person name="Kim J.M."/>
            <person name="Lee J.K."/>
            <person name="Choi B.J."/>
            <person name="Bayburt H."/>
            <person name="Jeon C.O."/>
        </authorList>
    </citation>
    <scope>NUCLEOTIDE SEQUENCE [LARGE SCALE GENOMIC DNA]</scope>
    <source>
        <strain evidence="6 7">G2-5</strain>
    </source>
</reference>
<proteinExistence type="inferred from homology"/>
<feature type="transmembrane region" description="Helical" evidence="5">
    <location>
        <begin position="105"/>
        <end position="122"/>
    </location>
</feature>
<keyword evidence="3 5" id="KW-1133">Transmembrane helix</keyword>
<dbReference type="EMBL" id="CP118247">
    <property type="protein sequence ID" value="WDR05262.1"/>
    <property type="molecule type" value="Genomic_DNA"/>
</dbReference>
<dbReference type="PANTHER" id="PTHR43701:SF2">
    <property type="entry name" value="MEMBRANE TRANSPORTER PROTEIN YJNA-RELATED"/>
    <property type="match status" value="1"/>
</dbReference>
<dbReference type="RefSeq" id="WP_282210781.1">
    <property type="nucleotide sequence ID" value="NZ_CP118247.1"/>
</dbReference>
<evidence type="ECO:0000256" key="5">
    <source>
        <dbReference type="RuleBase" id="RU363041"/>
    </source>
</evidence>
<feature type="transmembrane region" description="Helical" evidence="5">
    <location>
        <begin position="6"/>
        <end position="25"/>
    </location>
</feature>
<evidence type="ECO:0000313" key="6">
    <source>
        <dbReference type="EMBL" id="WDR05262.1"/>
    </source>
</evidence>
<evidence type="ECO:0000313" key="7">
    <source>
        <dbReference type="Proteomes" id="UP001222118"/>
    </source>
</evidence>
<evidence type="ECO:0000256" key="2">
    <source>
        <dbReference type="ARBA" id="ARBA00022692"/>
    </source>
</evidence>
<feature type="transmembrane region" description="Helical" evidence="5">
    <location>
        <begin position="177"/>
        <end position="200"/>
    </location>
</feature>
<dbReference type="InterPro" id="IPR051598">
    <property type="entry name" value="TSUP/Inactive_protease-like"/>
</dbReference>
<dbReference type="InterPro" id="IPR002781">
    <property type="entry name" value="TM_pro_TauE-like"/>
</dbReference>
<dbReference type="Proteomes" id="UP001222118">
    <property type="component" value="Chromosome"/>
</dbReference>
<feature type="transmembrane region" description="Helical" evidence="5">
    <location>
        <begin position="236"/>
        <end position="254"/>
    </location>
</feature>
<protein>
    <recommendedName>
        <fullName evidence="5">Probable membrane transporter protein</fullName>
    </recommendedName>
</protein>
<feature type="transmembrane region" description="Helical" evidence="5">
    <location>
        <begin position="206"/>
        <end position="224"/>
    </location>
</feature>
<name>A0ABY7YVN4_9HYPH</name>
<dbReference type="PANTHER" id="PTHR43701">
    <property type="entry name" value="MEMBRANE TRANSPORTER PROTEIN MJ0441-RELATED"/>
    <property type="match status" value="1"/>
</dbReference>
<evidence type="ECO:0000256" key="1">
    <source>
        <dbReference type="ARBA" id="ARBA00004141"/>
    </source>
</evidence>
<feature type="transmembrane region" description="Helical" evidence="5">
    <location>
        <begin position="37"/>
        <end position="62"/>
    </location>
</feature>
<evidence type="ECO:0000256" key="3">
    <source>
        <dbReference type="ARBA" id="ARBA00022989"/>
    </source>
</evidence>
<sequence>MFLEPFQYLLGVMSGSLVGFTLGLFGGGGSILAVPLMVYVVGVPVAHVAIGTSAFAVAANAAMNLVSHARRGNVIWRCAAMFTAAGVVGAFFGSLLGKAIDGQKLLFLFALLMAIVGALMFRSRRNPGTPGETCNLEKAPKVLGYGGLTGAFSGFFGIGGGFLIVPGLVASTGMPILNAIGSSLVAVTAFGLTTALSYAFSGLVDWPLAALFIGGGLIGGLLGTRAAVALSERKGVLNVAFASLVIIVAIYMGAQTFTAFF</sequence>
<feature type="transmembrane region" description="Helical" evidence="5">
    <location>
        <begin position="74"/>
        <end position="93"/>
    </location>
</feature>
<feature type="transmembrane region" description="Helical" evidence="5">
    <location>
        <begin position="142"/>
        <end position="165"/>
    </location>
</feature>
<keyword evidence="5" id="KW-1003">Cell membrane</keyword>
<keyword evidence="7" id="KW-1185">Reference proteome</keyword>
<comment type="similarity">
    <text evidence="5">Belongs to the 4-toluene sulfonate uptake permease (TSUP) (TC 2.A.102) family.</text>
</comment>
<evidence type="ECO:0000256" key="4">
    <source>
        <dbReference type="ARBA" id="ARBA00023136"/>
    </source>
</evidence>
<dbReference type="Pfam" id="PF01925">
    <property type="entry name" value="TauE"/>
    <property type="match status" value="1"/>
</dbReference>